<name>A0A9X4NQH0_9BURK</name>
<accession>A0A9X4NQH0</accession>
<comment type="caution">
    <text evidence="2">The sequence shown here is derived from an EMBL/GenBank/DDBJ whole genome shotgun (WGS) entry which is preliminary data.</text>
</comment>
<protein>
    <submittedName>
        <fullName evidence="2">Uncharacterized protein</fullName>
    </submittedName>
</protein>
<dbReference type="EMBL" id="AOGK01000003">
    <property type="protein sequence ID" value="MDG5974699.1"/>
    <property type="molecule type" value="Genomic_DNA"/>
</dbReference>
<keyword evidence="1" id="KW-1133">Transmembrane helix</keyword>
<evidence type="ECO:0000256" key="1">
    <source>
        <dbReference type="SAM" id="Phobius"/>
    </source>
</evidence>
<feature type="transmembrane region" description="Helical" evidence="1">
    <location>
        <begin position="83"/>
        <end position="106"/>
    </location>
</feature>
<feature type="transmembrane region" description="Helical" evidence="1">
    <location>
        <begin position="51"/>
        <end position="71"/>
    </location>
</feature>
<keyword evidence="1" id="KW-0812">Transmembrane</keyword>
<feature type="transmembrane region" description="Helical" evidence="1">
    <location>
        <begin position="112"/>
        <end position="131"/>
    </location>
</feature>
<proteinExistence type="predicted"/>
<feature type="transmembrane region" description="Helical" evidence="1">
    <location>
        <begin position="12"/>
        <end position="31"/>
    </location>
</feature>
<sequence length="135" mass="14220">MTASAWAAGLDFLAAALHIAIIAGGPGWYRFFGAGERMAQQAEQGHPGPALITAGIALALAGFALYTLSLDGCCEALPWRREVVWAITGVYALRAVAVLGLAPWIATMRTPFMLGSSLVCGLYALVHFWALRATA</sequence>
<reference evidence="2" key="1">
    <citation type="submission" date="2013-01" db="EMBL/GenBank/DDBJ databases">
        <title>Genome draft of Hydrogenophaga taeniospiralis 2K1.</title>
        <authorList>
            <person name="Gomila M."/>
            <person name="Lalucat J."/>
        </authorList>
    </citation>
    <scope>NUCLEOTIDE SEQUENCE</scope>
    <source>
        <strain evidence="2">CCUG 15921</strain>
    </source>
</reference>
<keyword evidence="3" id="KW-1185">Reference proteome</keyword>
<evidence type="ECO:0000313" key="3">
    <source>
        <dbReference type="Proteomes" id="UP001152876"/>
    </source>
</evidence>
<dbReference type="RefSeq" id="WP_068172480.1">
    <property type="nucleotide sequence ID" value="NZ_AOGK01000003.1"/>
</dbReference>
<dbReference type="OrthoDB" id="5457135at2"/>
<dbReference type="Proteomes" id="UP001152876">
    <property type="component" value="Unassembled WGS sequence"/>
</dbReference>
<keyword evidence="1" id="KW-0472">Membrane</keyword>
<organism evidence="2 3">
    <name type="scientific">Hydrogenophaga taeniospiralis CCUG 15921</name>
    <dbReference type="NCBI Taxonomy" id="1281780"/>
    <lineage>
        <taxon>Bacteria</taxon>
        <taxon>Pseudomonadati</taxon>
        <taxon>Pseudomonadota</taxon>
        <taxon>Betaproteobacteria</taxon>
        <taxon>Burkholderiales</taxon>
        <taxon>Comamonadaceae</taxon>
        <taxon>Hydrogenophaga</taxon>
    </lineage>
</organism>
<evidence type="ECO:0000313" key="2">
    <source>
        <dbReference type="EMBL" id="MDG5974699.1"/>
    </source>
</evidence>
<dbReference type="AlphaFoldDB" id="A0A9X4NQH0"/>
<gene>
    <name evidence="2" type="ORF">H010_05502</name>
</gene>